<protein>
    <submittedName>
        <fullName evidence="2">DegV family protein</fullName>
    </submittedName>
</protein>
<organism evidence="2 3">
    <name type="scientific">Lysinibacillus antri</name>
    <dbReference type="NCBI Taxonomy" id="2498145"/>
    <lineage>
        <taxon>Bacteria</taxon>
        <taxon>Bacillati</taxon>
        <taxon>Bacillota</taxon>
        <taxon>Bacilli</taxon>
        <taxon>Bacillales</taxon>
        <taxon>Bacillaceae</taxon>
        <taxon>Lysinibacillus</taxon>
    </lineage>
</organism>
<sequence>MSEKIAWVTDTSALIDETFIKKYNIYIFPINIIFDGVALRETVDISQTEFYNTMRKSKKLPSTSTPIYGEMVQLYQQLKNEGYTCAIAVHPSRLLSNTYESSMNAAKEVGLPLYAIDSKIVSYPMMKMLEKGIHLFQAGVRVEEIVTALELMADRAELTGIPANLTQLHKSGRVPGIAAFIGNLLNLKIIVSFQNGRVGLLEKVRTIKRAKNFVVDYLRQQLELSKIDEVAVIHCNNEADATEWKEELQNLFPSIHFLILPISACIAVHTGEGTIGLSWVRE</sequence>
<evidence type="ECO:0000256" key="1">
    <source>
        <dbReference type="ARBA" id="ARBA00023121"/>
    </source>
</evidence>
<dbReference type="Gene3D" id="3.40.50.10170">
    <property type="match status" value="1"/>
</dbReference>
<dbReference type="InterPro" id="IPR050270">
    <property type="entry name" value="DegV_domain_contain"/>
</dbReference>
<comment type="caution">
    <text evidence="2">The sequence shown here is derived from an EMBL/GenBank/DDBJ whole genome shotgun (WGS) entry which is preliminary data.</text>
</comment>
<dbReference type="PROSITE" id="PS51482">
    <property type="entry name" value="DEGV"/>
    <property type="match status" value="1"/>
</dbReference>
<evidence type="ECO:0000313" key="3">
    <source>
        <dbReference type="Proteomes" id="UP000287910"/>
    </source>
</evidence>
<dbReference type="Gene3D" id="3.30.1180.10">
    <property type="match status" value="1"/>
</dbReference>
<dbReference type="Proteomes" id="UP000287910">
    <property type="component" value="Unassembled WGS sequence"/>
</dbReference>
<dbReference type="EMBL" id="RYYR01000001">
    <property type="protein sequence ID" value="RUL56874.1"/>
    <property type="molecule type" value="Genomic_DNA"/>
</dbReference>
<dbReference type="PANTHER" id="PTHR33434:SF2">
    <property type="entry name" value="FATTY ACID-BINDING PROTEIN TM_1468"/>
    <property type="match status" value="1"/>
</dbReference>
<dbReference type="InterPro" id="IPR043168">
    <property type="entry name" value="DegV_C"/>
</dbReference>
<keyword evidence="3" id="KW-1185">Reference proteome</keyword>
<dbReference type="InterPro" id="IPR003797">
    <property type="entry name" value="DegV"/>
</dbReference>
<evidence type="ECO:0000313" key="2">
    <source>
        <dbReference type="EMBL" id="RUL56874.1"/>
    </source>
</evidence>
<dbReference type="SUPFAM" id="SSF82549">
    <property type="entry name" value="DAK1/DegV-like"/>
    <property type="match status" value="1"/>
</dbReference>
<dbReference type="AlphaFoldDB" id="A0A3S0QS13"/>
<accession>A0A3S0QS13</accession>
<keyword evidence="1" id="KW-0446">Lipid-binding</keyword>
<name>A0A3S0QS13_9BACI</name>
<gene>
    <name evidence="2" type="ORF">EK386_00170</name>
</gene>
<dbReference type="NCBIfam" id="TIGR00762">
    <property type="entry name" value="DegV"/>
    <property type="match status" value="1"/>
</dbReference>
<dbReference type="GO" id="GO:0008289">
    <property type="term" value="F:lipid binding"/>
    <property type="evidence" value="ECO:0007669"/>
    <property type="project" value="UniProtKB-KW"/>
</dbReference>
<proteinExistence type="predicted"/>
<dbReference type="PANTHER" id="PTHR33434">
    <property type="entry name" value="DEGV DOMAIN-CONTAINING PROTEIN DR_1986-RELATED"/>
    <property type="match status" value="1"/>
</dbReference>
<dbReference type="Pfam" id="PF02645">
    <property type="entry name" value="DegV"/>
    <property type="match status" value="1"/>
</dbReference>
<dbReference type="RefSeq" id="WP_126656990.1">
    <property type="nucleotide sequence ID" value="NZ_RYYR01000001.1"/>
</dbReference>
<reference evidence="2 3" key="1">
    <citation type="submission" date="2018-12" db="EMBL/GenBank/DDBJ databases">
        <title>Lysinibacillus antri sp. nov., isolated from a cave soil.</title>
        <authorList>
            <person name="Narsing Rao M.P."/>
            <person name="Zhang H."/>
            <person name="Dong Z.-Y."/>
            <person name="Niu X.-K."/>
            <person name="Zhang K."/>
            <person name="Fang B.-Z."/>
            <person name="Kang Y.-Q."/>
            <person name="Xiao M."/>
            <person name="Li W.-J."/>
        </authorList>
    </citation>
    <scope>NUCLEOTIDE SEQUENCE [LARGE SCALE GENOMIC DNA]</scope>
    <source>
        <strain evidence="2 3">SYSU K30002</strain>
    </source>
</reference>